<dbReference type="InterPro" id="IPR008949">
    <property type="entry name" value="Isoprenoid_synthase_dom_sf"/>
</dbReference>
<dbReference type="Proteomes" id="UP001139384">
    <property type="component" value="Unassembled WGS sequence"/>
</dbReference>
<dbReference type="Pfam" id="PF19086">
    <property type="entry name" value="Terpene_syn_C_2"/>
    <property type="match status" value="2"/>
</dbReference>
<evidence type="ECO:0000256" key="1">
    <source>
        <dbReference type="SAM" id="MobiDB-lite"/>
    </source>
</evidence>
<comment type="caution">
    <text evidence="2">The sequence shown here is derived from an EMBL/GenBank/DDBJ whole genome shotgun (WGS) entry which is preliminary data.</text>
</comment>
<dbReference type="AlphaFoldDB" id="A0A9X1PSA0"/>
<gene>
    <name evidence="2" type="ORF">L0P92_01135</name>
</gene>
<accession>A0A9X1PSA0</accession>
<feature type="region of interest" description="Disordered" evidence="1">
    <location>
        <begin position="319"/>
        <end position="340"/>
    </location>
</feature>
<feature type="region of interest" description="Disordered" evidence="1">
    <location>
        <begin position="146"/>
        <end position="186"/>
    </location>
</feature>
<evidence type="ECO:0008006" key="4">
    <source>
        <dbReference type="Google" id="ProtNLM"/>
    </source>
</evidence>
<evidence type="ECO:0000313" key="3">
    <source>
        <dbReference type="Proteomes" id="UP001139384"/>
    </source>
</evidence>
<keyword evidence="3" id="KW-1185">Reference proteome</keyword>
<organism evidence="2 3">
    <name type="scientific">Streptomyces muensis</name>
    <dbReference type="NCBI Taxonomy" id="1077944"/>
    <lineage>
        <taxon>Bacteria</taxon>
        <taxon>Bacillati</taxon>
        <taxon>Actinomycetota</taxon>
        <taxon>Actinomycetes</taxon>
        <taxon>Kitasatosporales</taxon>
        <taxon>Streptomycetaceae</taxon>
        <taxon>Streptomyces</taxon>
    </lineage>
</organism>
<name>A0A9X1PSA0_STRM4</name>
<proteinExistence type="predicted"/>
<dbReference type="Gene3D" id="1.10.600.10">
    <property type="entry name" value="Farnesyl Diphosphate Synthase"/>
    <property type="match status" value="1"/>
</dbReference>
<dbReference type="SUPFAM" id="SSF48576">
    <property type="entry name" value="Terpenoid synthases"/>
    <property type="match status" value="1"/>
</dbReference>
<evidence type="ECO:0000313" key="2">
    <source>
        <dbReference type="EMBL" id="MCF1592178.1"/>
    </source>
</evidence>
<sequence length="340" mass="37266">MAQPLDLPSFYTPCPARLNPNLEAARVHTRQWAQSMGMLGTPVDEGVPKVWGDCAFEAMDYALLCAYTHPDAPAPELDLVTDWYVWVFYFDDHFLQVFKRTRDMDGARQYLARLPSFMPPDGGAPSLEPVNPVERGLADLWARTVPGPPPAGVHRGPPEGRRRPLVGGAGRARGQRPRPGPGVRLPTAAGAEDFIEMRRLTAGTDLTAIYLLLTAGRDLPAELHEHRVMRELVNTFGDQYALINDIYSYRREIDHEGEVDNSVLVVRDFLDCPLQTAVDIVGDLAWYLGDPPRCTGTRRYDVSEVPDPAAPLVALGGASRGRAVSPSVPLRAGRGAGPGR</sequence>
<reference evidence="2" key="1">
    <citation type="submission" date="2022-01" db="EMBL/GenBank/DDBJ databases">
        <title>Draft Genome Sequences of Seven Type Strains of the Genus Streptomyces.</title>
        <authorList>
            <person name="Aziz S."/>
            <person name="Coretto E."/>
            <person name="Chronakova A."/>
            <person name="Sproer C."/>
            <person name="Huber K."/>
            <person name="Nouioui I."/>
            <person name="Gross H."/>
        </authorList>
    </citation>
    <scope>NUCLEOTIDE SEQUENCE</scope>
    <source>
        <strain evidence="2">DSM 103493</strain>
    </source>
</reference>
<dbReference type="EMBL" id="JAKEIP010000002">
    <property type="protein sequence ID" value="MCF1592178.1"/>
    <property type="molecule type" value="Genomic_DNA"/>
</dbReference>
<protein>
    <recommendedName>
        <fullName evidence="4">Terpene synthase</fullName>
    </recommendedName>
</protein>